<dbReference type="InterPro" id="IPR006839">
    <property type="entry name" value="DarP"/>
</dbReference>
<keyword evidence="7" id="KW-1185">Reference proteome</keyword>
<name>A0ABS9HUY2_9GAMM</name>
<keyword evidence="1 5" id="KW-0963">Cytoplasm</keyword>
<dbReference type="PANTHER" id="PTHR38101:SF1">
    <property type="entry name" value="UPF0307 PROTEIN YJGA"/>
    <property type="match status" value="1"/>
</dbReference>
<evidence type="ECO:0000313" key="7">
    <source>
        <dbReference type="Proteomes" id="UP001430796"/>
    </source>
</evidence>
<evidence type="ECO:0000256" key="2">
    <source>
        <dbReference type="ARBA" id="ARBA00022517"/>
    </source>
</evidence>
<dbReference type="RefSeq" id="WP_237055539.1">
    <property type="nucleotide sequence ID" value="NZ_JAKJPO010000008.1"/>
</dbReference>
<dbReference type="PIRSF" id="PIRSF016183">
    <property type="entry name" value="UCP016183"/>
    <property type="match status" value="1"/>
</dbReference>
<organism evidence="6 7">
    <name type="scientific">Marilutibacter chinensis</name>
    <dbReference type="NCBI Taxonomy" id="2912247"/>
    <lineage>
        <taxon>Bacteria</taxon>
        <taxon>Pseudomonadati</taxon>
        <taxon>Pseudomonadota</taxon>
        <taxon>Gammaproteobacteria</taxon>
        <taxon>Lysobacterales</taxon>
        <taxon>Lysobacteraceae</taxon>
        <taxon>Marilutibacter</taxon>
    </lineage>
</organism>
<comment type="caution">
    <text evidence="6">The sequence shown here is derived from an EMBL/GenBank/DDBJ whole genome shotgun (WGS) entry which is preliminary data.</text>
</comment>
<evidence type="ECO:0000256" key="3">
    <source>
        <dbReference type="ARBA" id="ARBA00022730"/>
    </source>
</evidence>
<accession>A0ABS9HUY2</accession>
<evidence type="ECO:0000313" key="6">
    <source>
        <dbReference type="EMBL" id="MCF7222685.1"/>
    </source>
</evidence>
<evidence type="ECO:0000256" key="4">
    <source>
        <dbReference type="ARBA" id="ARBA00022884"/>
    </source>
</evidence>
<dbReference type="Gene3D" id="1.10.60.30">
    <property type="entry name" value="PSPTO4464-like domains"/>
    <property type="match status" value="2"/>
</dbReference>
<dbReference type="HAMAP" id="MF_00765">
    <property type="entry name" value="DarP"/>
    <property type="match status" value="1"/>
</dbReference>
<comment type="similarity">
    <text evidence="5">Belongs to the DarP family.</text>
</comment>
<protein>
    <recommendedName>
        <fullName evidence="5">Dual-action ribosomal maturation protein DarP</fullName>
    </recommendedName>
    <alternativeName>
        <fullName evidence="5">Large ribosomal subunit assembly factor DarP</fullName>
    </alternativeName>
</protein>
<evidence type="ECO:0000256" key="5">
    <source>
        <dbReference type="HAMAP-Rule" id="MF_00765"/>
    </source>
</evidence>
<keyword evidence="2 5" id="KW-0690">Ribosome biogenesis</keyword>
<dbReference type="EMBL" id="JAKJPO010000008">
    <property type="protein sequence ID" value="MCF7222685.1"/>
    <property type="molecule type" value="Genomic_DNA"/>
</dbReference>
<dbReference type="Proteomes" id="UP001430796">
    <property type="component" value="Unassembled WGS sequence"/>
</dbReference>
<comment type="function">
    <text evidence="5">Member of a network of 50S ribosomal subunit biogenesis factors which assembles along the 30S-50S interface, preventing incorrect 23S rRNA structures from forming. Promotes peptidyl transferase center (PTC) maturation.</text>
</comment>
<dbReference type="PANTHER" id="PTHR38101">
    <property type="entry name" value="UPF0307 PROTEIN YJGA"/>
    <property type="match status" value="1"/>
</dbReference>
<evidence type="ECO:0000256" key="1">
    <source>
        <dbReference type="ARBA" id="ARBA00022490"/>
    </source>
</evidence>
<sequence>MRGIDEDSGEYLGPSRSQRRREALDVLELGRRLSELTDAQLERLPVPEALLPHIRETRRITSHIAHKRQLAYLAKQMRREDEETLDAIRDAMDESGEAARREVAALHRAESWRERLLDGGDAALAEFIDAFPAADRQHLRQLARNALDERKRNKPPRAFRELFREIREAMADDTPEE</sequence>
<keyword evidence="3 5" id="KW-0699">rRNA-binding</keyword>
<proteinExistence type="inferred from homology"/>
<dbReference type="InterPro" id="IPR023153">
    <property type="entry name" value="DarP_sf"/>
</dbReference>
<gene>
    <name evidence="5" type="primary">darP</name>
    <name evidence="6" type="ORF">L3V18_12960</name>
</gene>
<keyword evidence="4 5" id="KW-0694">RNA-binding</keyword>
<reference evidence="6" key="1">
    <citation type="submission" date="2022-01" db="EMBL/GenBank/DDBJ databases">
        <title>Lysobacter chinensis sp. nov., a bacterium isolated from cow dung compost.</title>
        <authorList>
            <person name="Liu Y."/>
        </authorList>
    </citation>
    <scope>NUCLEOTIDE SEQUENCE</scope>
    <source>
        <strain evidence="6">TLK-CK17</strain>
    </source>
</reference>
<dbReference type="CDD" id="cd16331">
    <property type="entry name" value="YjgA-like"/>
    <property type="match status" value="1"/>
</dbReference>
<reference evidence="6" key="2">
    <citation type="submission" date="2022-01" db="EMBL/GenBank/DDBJ databases">
        <authorList>
            <person name="Zhou L.Y."/>
        </authorList>
    </citation>
    <scope>NUCLEOTIDE SEQUENCE</scope>
    <source>
        <strain evidence="6">TLK-CK17</strain>
    </source>
</reference>
<dbReference type="NCBIfam" id="NF003593">
    <property type="entry name" value="PRK05255.1-1"/>
    <property type="match status" value="1"/>
</dbReference>
<comment type="subcellular location">
    <subcellularLocation>
        <location evidence="5">Cytoplasm</location>
    </subcellularLocation>
    <text evidence="5">Associates with late stage pre-50S ribosomal subunits.</text>
</comment>
<dbReference type="Pfam" id="PF04751">
    <property type="entry name" value="DarP"/>
    <property type="match status" value="1"/>
</dbReference>
<dbReference type="SUPFAM" id="SSF158710">
    <property type="entry name" value="PSPTO4464-like"/>
    <property type="match status" value="1"/>
</dbReference>